<dbReference type="Gene3D" id="3.40.50.1110">
    <property type="entry name" value="SGNH hydrolase"/>
    <property type="match status" value="1"/>
</dbReference>
<accession>A0A2S5GDV5</accession>
<dbReference type="InterPro" id="IPR051532">
    <property type="entry name" value="Ester_Hydrolysis_Enzymes"/>
</dbReference>
<evidence type="ECO:0000313" key="3">
    <source>
        <dbReference type="Proteomes" id="UP000239047"/>
    </source>
</evidence>
<dbReference type="Pfam" id="PF13472">
    <property type="entry name" value="Lipase_GDSL_2"/>
    <property type="match status" value="1"/>
</dbReference>
<evidence type="ECO:0000313" key="2">
    <source>
        <dbReference type="EMBL" id="PPA71176.1"/>
    </source>
</evidence>
<sequence length="235" mass="26194">MKKSVIIGLVIFALILTAAFVSGVSKEEEDPVEHKEMVALGDSLTRGVGDSGEGYADNLQTLLSEDQHHTVTVYNYGIPGQQSDGLLNQLNTDSELIEKISEAEYVMIFIGTNDLIQSNGGDLEPIQEDLIAKGKQDYSNNIKEILGIIRKNNSEAPVLMLGLFNPYPDSKEVNDVVTDWNETTWNLIKEDEGVKLISTNGLFEEKSEEYFDDALHPNDKGYNLITEEIVKEYDF</sequence>
<dbReference type="GO" id="GO:0004622">
    <property type="term" value="F:phosphatidylcholine lysophospholipase activity"/>
    <property type="evidence" value="ECO:0007669"/>
    <property type="project" value="TreeGrafter"/>
</dbReference>
<feature type="domain" description="SGNH hydrolase-type esterase" evidence="1">
    <location>
        <begin position="39"/>
        <end position="223"/>
    </location>
</feature>
<comment type="caution">
    <text evidence="2">The sequence shown here is derived from an EMBL/GenBank/DDBJ whole genome shotgun (WGS) entry which is preliminary data.</text>
</comment>
<dbReference type="EMBL" id="PREZ01000002">
    <property type="protein sequence ID" value="PPA71176.1"/>
    <property type="molecule type" value="Genomic_DNA"/>
</dbReference>
<dbReference type="AlphaFoldDB" id="A0A2S5GDV5"/>
<dbReference type="Proteomes" id="UP000239047">
    <property type="component" value="Unassembled WGS sequence"/>
</dbReference>
<dbReference type="PANTHER" id="PTHR30383:SF27">
    <property type="entry name" value="SPORE GERMINATION LIPASE LIPC"/>
    <property type="match status" value="1"/>
</dbReference>
<keyword evidence="3" id="KW-1185">Reference proteome</keyword>
<dbReference type="InterPro" id="IPR036514">
    <property type="entry name" value="SGNH_hydro_sf"/>
</dbReference>
<evidence type="ECO:0000259" key="1">
    <source>
        <dbReference type="Pfam" id="PF13472"/>
    </source>
</evidence>
<reference evidence="2 3" key="1">
    <citation type="submission" date="2018-02" db="EMBL/GenBank/DDBJ databases">
        <title>Jeotgalibacillus proteolyticum sp. nov. a protease producing bacterium isolated from ocean sediments of Laizhou Bay.</title>
        <authorList>
            <person name="Li Y."/>
        </authorList>
    </citation>
    <scope>NUCLEOTIDE SEQUENCE [LARGE SCALE GENOMIC DNA]</scope>
    <source>
        <strain evidence="2 3">22-7</strain>
    </source>
</reference>
<protein>
    <recommendedName>
        <fullName evidence="1">SGNH hydrolase-type esterase domain-containing protein</fullName>
    </recommendedName>
</protein>
<name>A0A2S5GDV5_9BACL</name>
<gene>
    <name evidence="2" type="ORF">C4B60_03660</name>
</gene>
<dbReference type="InterPro" id="IPR013830">
    <property type="entry name" value="SGNH_hydro"/>
</dbReference>
<dbReference type="OrthoDB" id="252349at2"/>
<dbReference type="SUPFAM" id="SSF52266">
    <property type="entry name" value="SGNH hydrolase"/>
    <property type="match status" value="1"/>
</dbReference>
<dbReference type="RefSeq" id="WP_104056667.1">
    <property type="nucleotide sequence ID" value="NZ_PREZ01000002.1"/>
</dbReference>
<proteinExistence type="predicted"/>
<organism evidence="2 3">
    <name type="scientific">Jeotgalibacillus proteolyticus</name>
    <dbReference type="NCBI Taxonomy" id="2082395"/>
    <lineage>
        <taxon>Bacteria</taxon>
        <taxon>Bacillati</taxon>
        <taxon>Bacillota</taxon>
        <taxon>Bacilli</taxon>
        <taxon>Bacillales</taxon>
        <taxon>Caryophanaceae</taxon>
        <taxon>Jeotgalibacillus</taxon>
    </lineage>
</organism>
<dbReference type="PANTHER" id="PTHR30383">
    <property type="entry name" value="THIOESTERASE 1/PROTEASE 1/LYSOPHOSPHOLIPASE L1"/>
    <property type="match status" value="1"/>
</dbReference>